<name>A0A4R4YZJ7_9PSEU</name>
<feature type="region of interest" description="Disordered" evidence="1">
    <location>
        <begin position="511"/>
        <end position="540"/>
    </location>
</feature>
<dbReference type="AlphaFoldDB" id="A0A4R4YZJ7"/>
<keyword evidence="3" id="KW-1185">Reference proteome</keyword>
<feature type="region of interest" description="Disordered" evidence="1">
    <location>
        <begin position="1"/>
        <end position="24"/>
    </location>
</feature>
<evidence type="ECO:0000313" key="2">
    <source>
        <dbReference type="EMBL" id="TDD50995.1"/>
    </source>
</evidence>
<gene>
    <name evidence="2" type="ORF">E1288_15955</name>
</gene>
<proteinExistence type="predicted"/>
<evidence type="ECO:0000313" key="3">
    <source>
        <dbReference type="Proteomes" id="UP000294947"/>
    </source>
</evidence>
<dbReference type="InterPro" id="IPR017853">
    <property type="entry name" value="GH"/>
</dbReference>
<reference evidence="2 3" key="1">
    <citation type="submission" date="2019-03" db="EMBL/GenBank/DDBJ databases">
        <title>Draft genome sequences of novel Actinobacteria.</title>
        <authorList>
            <person name="Sahin N."/>
            <person name="Ay H."/>
            <person name="Saygin H."/>
        </authorList>
    </citation>
    <scope>NUCLEOTIDE SEQUENCE [LARGE SCALE GENOMIC DNA]</scope>
    <source>
        <strain evidence="2 3">7K502</strain>
    </source>
</reference>
<sequence>MDMVHSNPGEPPTRSAYNDPRTLASHGHNAQVVNEFRPPHTAVTFDGFDERIFPPGSDARAWVEWNAATIDERIRQIHRAGLRALYFTDIIVLPKRLVELHAGELLDGDGRISLDRPLTRQIHRIMLAEVFDRFPGLDGLVVRTGETYLSNTPHHTGNNPITRGAESHLLLLDILREEVCAKRGKLLFYRTWSFDGFHTDPAYYLSVTDRVAPHPNLIFSIKHTQGDYWRARAFNPTLAIGRHPQVVEVQCQREYEGKGAHPNYIGDGVLNGFEENAGATGPNGLADIRDHPNLRGIWTWSRGGGWRGPYIEHELWCDLNFAVVSRWARDTGRAERSIFDEYGRLLGLSAVDRGHFRWLALASAAGVLRGHYSTVFELGRTTWLRDQFLGGSDKDLTADFQRVLDAGLVDAALAEKAAAVAIWTRIDRLAAQIRPPDPETREYLRVSSRYGLLLHRVIHHGWGAMLRGFAGDRTGSYDTAAIRAHIAGYDRAWSEFRRLADENPSCASLYVPQSFGPRNPDGTYDADPDHGMRQSVDRYR</sequence>
<dbReference type="SUPFAM" id="SSF51445">
    <property type="entry name" value="(Trans)glycosidases"/>
    <property type="match status" value="1"/>
</dbReference>
<feature type="compositionally biased region" description="Basic and acidic residues" evidence="1">
    <location>
        <begin position="527"/>
        <end position="540"/>
    </location>
</feature>
<accession>A0A4R4YZJ7</accession>
<protein>
    <submittedName>
        <fullName evidence="2">Uncharacterized protein</fullName>
    </submittedName>
</protein>
<dbReference type="EMBL" id="SMKW01000018">
    <property type="protein sequence ID" value="TDD50995.1"/>
    <property type="molecule type" value="Genomic_DNA"/>
</dbReference>
<evidence type="ECO:0000256" key="1">
    <source>
        <dbReference type="SAM" id="MobiDB-lite"/>
    </source>
</evidence>
<dbReference type="Proteomes" id="UP000294947">
    <property type="component" value="Unassembled WGS sequence"/>
</dbReference>
<comment type="caution">
    <text evidence="2">The sequence shown here is derived from an EMBL/GenBank/DDBJ whole genome shotgun (WGS) entry which is preliminary data.</text>
</comment>
<organism evidence="2 3">
    <name type="scientific">Saccharopolyspora elongata</name>
    <dbReference type="NCBI Taxonomy" id="2530387"/>
    <lineage>
        <taxon>Bacteria</taxon>
        <taxon>Bacillati</taxon>
        <taxon>Actinomycetota</taxon>
        <taxon>Actinomycetes</taxon>
        <taxon>Pseudonocardiales</taxon>
        <taxon>Pseudonocardiaceae</taxon>
        <taxon>Saccharopolyspora</taxon>
    </lineage>
</organism>
<dbReference type="OrthoDB" id="339499at2"/>